<proteinExistence type="predicted"/>
<keyword evidence="3" id="KW-1185">Reference proteome</keyword>
<evidence type="ECO:0000313" key="2">
    <source>
        <dbReference type="EMBL" id="KAK3924030.1"/>
    </source>
</evidence>
<accession>A0AAE1HNX6</accession>
<feature type="compositionally biased region" description="Polar residues" evidence="1">
    <location>
        <begin position="132"/>
        <end position="150"/>
    </location>
</feature>
<reference evidence="2" key="1">
    <citation type="submission" date="2021-07" db="EMBL/GenBank/DDBJ databases">
        <authorList>
            <person name="Catto M.A."/>
            <person name="Jacobson A."/>
            <person name="Kennedy G."/>
            <person name="Labadie P."/>
            <person name="Hunt B.G."/>
            <person name="Srinivasan R."/>
        </authorList>
    </citation>
    <scope>NUCLEOTIDE SEQUENCE</scope>
    <source>
        <strain evidence="2">PL_HMW_Pooled</strain>
        <tissue evidence="2">Head</tissue>
    </source>
</reference>
<protein>
    <submittedName>
        <fullName evidence="2">Inactive ubiquitin carboxyl-terminal hydrolase 54</fullName>
    </submittedName>
</protein>
<sequence length="196" mass="22042">MPKKKIKLLSLCYNSSKKNNKDKALEDLTSQISLLKEHLSKECKENSILMEALRESEEKYKIQLQSNEGVIASLKEQFDKVAVEPHETLTSQIYQPNAPLEDNVITPFDTNQLVPKGGHTFLQFTNAQNVAGKNNGTHGSQAHNPLQKNETASKLERGKKRKSLSLSKKTTIKAFQHICICISASTKCEESIRFSR</sequence>
<comment type="caution">
    <text evidence="2">The sequence shown here is derived from an EMBL/GenBank/DDBJ whole genome shotgun (WGS) entry which is preliminary data.</text>
</comment>
<organism evidence="2 3">
    <name type="scientific">Frankliniella fusca</name>
    <dbReference type="NCBI Taxonomy" id="407009"/>
    <lineage>
        <taxon>Eukaryota</taxon>
        <taxon>Metazoa</taxon>
        <taxon>Ecdysozoa</taxon>
        <taxon>Arthropoda</taxon>
        <taxon>Hexapoda</taxon>
        <taxon>Insecta</taxon>
        <taxon>Pterygota</taxon>
        <taxon>Neoptera</taxon>
        <taxon>Paraneoptera</taxon>
        <taxon>Thysanoptera</taxon>
        <taxon>Terebrantia</taxon>
        <taxon>Thripoidea</taxon>
        <taxon>Thripidae</taxon>
        <taxon>Frankliniella</taxon>
    </lineage>
</organism>
<dbReference type="GO" id="GO:0016787">
    <property type="term" value="F:hydrolase activity"/>
    <property type="evidence" value="ECO:0007669"/>
    <property type="project" value="UniProtKB-KW"/>
</dbReference>
<reference evidence="2" key="2">
    <citation type="journal article" date="2023" name="BMC Genomics">
        <title>Pest status, molecular evolution, and epigenetic factors derived from the genome assembly of Frankliniella fusca, a thysanopteran phytovirus vector.</title>
        <authorList>
            <person name="Catto M.A."/>
            <person name="Labadie P.E."/>
            <person name="Jacobson A.L."/>
            <person name="Kennedy G.G."/>
            <person name="Srinivasan R."/>
            <person name="Hunt B.G."/>
        </authorList>
    </citation>
    <scope>NUCLEOTIDE SEQUENCE</scope>
    <source>
        <strain evidence="2">PL_HMW_Pooled</strain>
    </source>
</reference>
<evidence type="ECO:0000313" key="3">
    <source>
        <dbReference type="Proteomes" id="UP001219518"/>
    </source>
</evidence>
<name>A0AAE1HNX6_9NEOP</name>
<gene>
    <name evidence="2" type="ORF">KUF71_002360</name>
</gene>
<evidence type="ECO:0000256" key="1">
    <source>
        <dbReference type="SAM" id="MobiDB-lite"/>
    </source>
</evidence>
<dbReference type="AlphaFoldDB" id="A0AAE1HNX6"/>
<dbReference type="Proteomes" id="UP001219518">
    <property type="component" value="Unassembled WGS sequence"/>
</dbReference>
<dbReference type="EMBL" id="JAHWGI010001161">
    <property type="protein sequence ID" value="KAK3924030.1"/>
    <property type="molecule type" value="Genomic_DNA"/>
</dbReference>
<keyword evidence="2" id="KW-0378">Hydrolase</keyword>
<feature type="region of interest" description="Disordered" evidence="1">
    <location>
        <begin position="132"/>
        <end position="166"/>
    </location>
</feature>